<dbReference type="HAMAP" id="MF_01172">
    <property type="entry name" value="AstB"/>
    <property type="match status" value="1"/>
</dbReference>
<dbReference type="Pfam" id="PF04996">
    <property type="entry name" value="AstB"/>
    <property type="match status" value="1"/>
</dbReference>
<dbReference type="EMBL" id="JAVRIE010000001">
    <property type="protein sequence ID" value="MDT0581347.1"/>
    <property type="molecule type" value="Genomic_DNA"/>
</dbReference>
<comment type="function">
    <text evidence="3">Catalyzes the hydrolysis of N(2)-succinylarginine into N(2)-succinylornithine, ammonia and CO(2).</text>
</comment>
<gene>
    <name evidence="3 5" type="primary">astB</name>
    <name evidence="5" type="ORF">RM544_02260</name>
</gene>
<dbReference type="InterPro" id="IPR007079">
    <property type="entry name" value="SuccinylArg_d-Hdrlase_AstB"/>
</dbReference>
<feature type="binding site" evidence="3">
    <location>
        <position position="214"/>
    </location>
    <ligand>
        <name>substrate</name>
    </ligand>
</feature>
<evidence type="ECO:0000256" key="3">
    <source>
        <dbReference type="HAMAP-Rule" id="MF_01172"/>
    </source>
</evidence>
<feature type="active site" description="Nucleophile" evidence="3">
    <location>
        <position position="369"/>
    </location>
</feature>
<dbReference type="Proteomes" id="UP001249020">
    <property type="component" value="Unassembled WGS sequence"/>
</dbReference>
<comment type="catalytic activity">
    <reaction evidence="3">
        <text>N(2)-succinyl-L-arginine + 2 H2O + 2 H(+) = N(2)-succinyl-L-ornithine + 2 NH4(+) + CO2</text>
        <dbReference type="Rhea" id="RHEA:19533"/>
        <dbReference type="ChEBI" id="CHEBI:15377"/>
        <dbReference type="ChEBI" id="CHEBI:15378"/>
        <dbReference type="ChEBI" id="CHEBI:16526"/>
        <dbReference type="ChEBI" id="CHEBI:28938"/>
        <dbReference type="ChEBI" id="CHEBI:58241"/>
        <dbReference type="ChEBI" id="CHEBI:58514"/>
        <dbReference type="EC" id="3.5.3.23"/>
    </reaction>
</comment>
<reference evidence="5 6" key="1">
    <citation type="submission" date="2023-09" db="EMBL/GenBank/DDBJ databases">
        <authorList>
            <person name="Rey-Velasco X."/>
        </authorList>
    </citation>
    <scope>NUCLEOTIDE SEQUENCE [LARGE SCALE GENOMIC DNA]</scope>
    <source>
        <strain evidence="5 6">W409</strain>
    </source>
</reference>
<dbReference type="NCBIfam" id="TIGR03241">
    <property type="entry name" value="arg_catab_astB"/>
    <property type="match status" value="1"/>
</dbReference>
<feature type="binding site" evidence="3">
    <location>
        <position position="252"/>
    </location>
    <ligand>
        <name>substrate</name>
    </ligand>
</feature>
<dbReference type="EC" id="3.5.3.23" evidence="3 4"/>
<protein>
    <recommendedName>
        <fullName evidence="3 4">N-succinylarginine dihydrolase</fullName>
        <ecNumber evidence="3 4">3.5.3.23</ecNumber>
    </recommendedName>
</protein>
<name>A0AAW8QZG1_9ALTE</name>
<dbReference type="PANTHER" id="PTHR30420:SF2">
    <property type="entry name" value="N-SUCCINYLARGININE DIHYDROLASE"/>
    <property type="match status" value="1"/>
</dbReference>
<dbReference type="AlphaFoldDB" id="A0AAW8QZG1"/>
<evidence type="ECO:0000313" key="6">
    <source>
        <dbReference type="Proteomes" id="UP001249020"/>
    </source>
</evidence>
<dbReference type="GO" id="GO:0009015">
    <property type="term" value="F:N-succinylarginine dihydrolase activity"/>
    <property type="evidence" value="ECO:0007669"/>
    <property type="project" value="UniProtKB-UniRule"/>
</dbReference>
<comment type="caution">
    <text evidence="5">The sequence shown here is derived from an EMBL/GenBank/DDBJ whole genome shotgun (WGS) entry which is preliminary data.</text>
</comment>
<comment type="subunit">
    <text evidence="3">Homodimer.</text>
</comment>
<dbReference type="SUPFAM" id="SSF55909">
    <property type="entry name" value="Pentein"/>
    <property type="match status" value="1"/>
</dbReference>
<feature type="binding site" evidence="3">
    <location>
        <position position="110"/>
    </location>
    <ligand>
        <name>substrate</name>
    </ligand>
</feature>
<feature type="active site" evidence="3">
    <location>
        <position position="250"/>
    </location>
</feature>
<accession>A0AAW8QZG1</accession>
<dbReference type="GO" id="GO:0019544">
    <property type="term" value="P:L-arginine catabolic process to L-glutamate"/>
    <property type="evidence" value="ECO:0007669"/>
    <property type="project" value="UniProtKB-UniRule"/>
</dbReference>
<dbReference type="Gene3D" id="3.75.10.20">
    <property type="entry name" value="Succinylarginine dihydrolase"/>
    <property type="match status" value="1"/>
</dbReference>
<feature type="binding site" evidence="3">
    <location>
        <begin position="137"/>
        <end position="138"/>
    </location>
    <ligand>
        <name>substrate</name>
    </ligand>
</feature>
<feature type="binding site" evidence="3">
    <location>
        <position position="363"/>
    </location>
    <ligand>
        <name>substrate</name>
    </ligand>
</feature>
<evidence type="ECO:0000256" key="4">
    <source>
        <dbReference type="NCBIfam" id="TIGR03241"/>
    </source>
</evidence>
<proteinExistence type="inferred from homology"/>
<dbReference type="RefSeq" id="WP_311360154.1">
    <property type="nucleotide sequence ID" value="NZ_JAVRIE010000001.1"/>
</dbReference>
<evidence type="ECO:0000256" key="2">
    <source>
        <dbReference type="ARBA" id="ARBA00022801"/>
    </source>
</evidence>
<evidence type="ECO:0000256" key="1">
    <source>
        <dbReference type="ARBA" id="ARBA00022503"/>
    </source>
</evidence>
<sequence>MHQFEANFDGLVGPTHNYAGLSFGNVASKSNANATSHPKQAALQGLQKMKALSDMGMVQGVLAPQERPDVYALRRLGFTGNDATVMQQAYKLAPHIFLACCSASSMWTANAATVSPSGDTADGKIHFTPANLTNKYHRSLEPEVTGRILQATFADPEHFVHHLHLPENEHFGDEGAANHTRFCHDYGGKGVELFVFGRYAFDDSKPAPRKFPARHTFEACEAVARLHGLSEDTVVYAQQNPAVIDSGVFHNDVIAVGNQNVLFFHEKAFLDTTKMKKEILSKLGFDDFHFIQVDESDVSVEEAVKTYLFNTQLIRLPNGNMAIVAPKECENSESVSRYLSKLITQNTPIKEVHYFDVKQSMQNGGGPACLRLRVALTEQEKNKVNPHTLITEHSYNALCAWVNKHYRDELHVADLVDPQLLIESRTALDELTQLLNLGSVYPFQR</sequence>
<comment type="similarity">
    <text evidence="3">Belongs to the succinylarginine dihydrolase family.</text>
</comment>
<comment type="pathway">
    <text evidence="3">Amino-acid degradation; L-arginine degradation via AST pathway; L-glutamate and succinate from L-arginine: step 2/5.</text>
</comment>
<evidence type="ECO:0000313" key="5">
    <source>
        <dbReference type="EMBL" id="MDT0581347.1"/>
    </source>
</evidence>
<dbReference type="GO" id="GO:0019545">
    <property type="term" value="P:L-arginine catabolic process to succinate"/>
    <property type="evidence" value="ECO:0007669"/>
    <property type="project" value="UniProtKB-UniRule"/>
</dbReference>
<dbReference type="InterPro" id="IPR037031">
    <property type="entry name" value="AstB_sf"/>
</dbReference>
<dbReference type="NCBIfam" id="NF009789">
    <property type="entry name" value="PRK13281.1"/>
    <property type="match status" value="1"/>
</dbReference>
<organism evidence="5 6">
    <name type="scientific">Brumicola blandensis</name>
    <dbReference type="NCBI Taxonomy" id="3075611"/>
    <lineage>
        <taxon>Bacteria</taxon>
        <taxon>Pseudomonadati</taxon>
        <taxon>Pseudomonadota</taxon>
        <taxon>Gammaproteobacteria</taxon>
        <taxon>Alteromonadales</taxon>
        <taxon>Alteromonadaceae</taxon>
        <taxon>Brumicola</taxon>
    </lineage>
</organism>
<dbReference type="PANTHER" id="PTHR30420">
    <property type="entry name" value="N-SUCCINYLARGININE DIHYDROLASE"/>
    <property type="match status" value="1"/>
</dbReference>
<keyword evidence="2 3" id="KW-0378">Hydrolase</keyword>
<feature type="binding site" evidence="3">
    <location>
        <begin position="19"/>
        <end position="28"/>
    </location>
    <ligand>
        <name>substrate</name>
    </ligand>
</feature>
<feature type="active site" evidence="3">
    <location>
        <position position="174"/>
    </location>
</feature>
<keyword evidence="6" id="KW-1185">Reference proteome</keyword>
<keyword evidence="1 3" id="KW-0056">Arginine metabolism</keyword>